<dbReference type="GO" id="GO:0019693">
    <property type="term" value="P:ribose phosphate metabolic process"/>
    <property type="evidence" value="ECO:0007669"/>
    <property type="project" value="TreeGrafter"/>
</dbReference>
<dbReference type="Proteomes" id="UP000230056">
    <property type="component" value="Chromosome"/>
</dbReference>
<protein>
    <submittedName>
        <fullName evidence="4">DNA mismatch repair protein MutT</fullName>
    </submittedName>
</protein>
<dbReference type="AlphaFoldDB" id="A0A2D3NSY9"/>
<evidence type="ECO:0000259" key="3">
    <source>
        <dbReference type="PROSITE" id="PS51462"/>
    </source>
</evidence>
<sequence>MKFKHISKNQVFKNDVITVFEETLALPNDNVVTWTFTGKKEVVAIIAELENEIFFVKQYRPAIKKELIEIPAGLVEKGEDILEAAKREFEEEIGYRANKWEKICTYYNSAGINAGQYHLFYATDLVKTQQSLDENEFLEVVKIPFNDIDIFSFEDSKTMLALSYLKIKKEGAL</sequence>
<gene>
    <name evidence="4" type="ORF">CTM72_01435</name>
</gene>
<dbReference type="RefSeq" id="WP_100024226.1">
    <property type="nucleotide sequence ID" value="NZ_CP024699.1"/>
</dbReference>
<dbReference type="InterPro" id="IPR015797">
    <property type="entry name" value="NUDIX_hydrolase-like_dom_sf"/>
</dbReference>
<reference evidence="4 5" key="1">
    <citation type="submission" date="2017-11" db="EMBL/GenBank/DDBJ databases">
        <title>Genome sequencing of Fusobacterium periodonticum KCOM 1261.</title>
        <authorList>
            <person name="Kook J.-K."/>
            <person name="Park S.-N."/>
            <person name="Lim Y.K."/>
        </authorList>
    </citation>
    <scope>NUCLEOTIDE SEQUENCE [LARGE SCALE GENOMIC DNA]</scope>
    <source>
        <strain evidence="4 5">KCOM 1261</strain>
    </source>
</reference>
<keyword evidence="2" id="KW-0378">Hydrolase</keyword>
<dbReference type="PANTHER" id="PTHR11839:SF18">
    <property type="entry name" value="NUDIX HYDROLASE DOMAIN-CONTAINING PROTEIN"/>
    <property type="match status" value="1"/>
</dbReference>
<feature type="domain" description="Nudix hydrolase" evidence="3">
    <location>
        <begin position="38"/>
        <end position="167"/>
    </location>
</feature>
<dbReference type="GO" id="GO:0005829">
    <property type="term" value="C:cytosol"/>
    <property type="evidence" value="ECO:0007669"/>
    <property type="project" value="TreeGrafter"/>
</dbReference>
<evidence type="ECO:0000256" key="2">
    <source>
        <dbReference type="ARBA" id="ARBA00022801"/>
    </source>
</evidence>
<dbReference type="Pfam" id="PF00293">
    <property type="entry name" value="NUDIX"/>
    <property type="match status" value="1"/>
</dbReference>
<evidence type="ECO:0000313" key="4">
    <source>
        <dbReference type="EMBL" id="ATV58523.1"/>
    </source>
</evidence>
<name>A0A2D3NSY9_9FUSO</name>
<dbReference type="InterPro" id="IPR000086">
    <property type="entry name" value="NUDIX_hydrolase_dom"/>
</dbReference>
<organism evidence="4 5">
    <name type="scientific">Fusobacterium pseudoperiodonticum</name>
    <dbReference type="NCBI Taxonomy" id="2663009"/>
    <lineage>
        <taxon>Bacteria</taxon>
        <taxon>Fusobacteriati</taxon>
        <taxon>Fusobacteriota</taxon>
        <taxon>Fusobacteriia</taxon>
        <taxon>Fusobacteriales</taxon>
        <taxon>Fusobacteriaceae</taxon>
        <taxon>Fusobacterium</taxon>
    </lineage>
</organism>
<evidence type="ECO:0000313" key="5">
    <source>
        <dbReference type="Proteomes" id="UP000230056"/>
    </source>
</evidence>
<dbReference type="PANTHER" id="PTHR11839">
    <property type="entry name" value="UDP/ADP-SUGAR PYROPHOSPHATASE"/>
    <property type="match status" value="1"/>
</dbReference>
<accession>A0A2D3NSY9</accession>
<proteinExistence type="predicted"/>
<dbReference type="EMBL" id="CP024699">
    <property type="protein sequence ID" value="ATV58523.1"/>
    <property type="molecule type" value="Genomic_DNA"/>
</dbReference>
<comment type="cofactor">
    <cofactor evidence="1">
        <name>Mg(2+)</name>
        <dbReference type="ChEBI" id="CHEBI:18420"/>
    </cofactor>
</comment>
<dbReference type="GO" id="GO:0006753">
    <property type="term" value="P:nucleoside phosphate metabolic process"/>
    <property type="evidence" value="ECO:0007669"/>
    <property type="project" value="TreeGrafter"/>
</dbReference>
<dbReference type="GO" id="GO:0016787">
    <property type="term" value="F:hydrolase activity"/>
    <property type="evidence" value="ECO:0007669"/>
    <property type="project" value="UniProtKB-KW"/>
</dbReference>
<dbReference type="PROSITE" id="PS51462">
    <property type="entry name" value="NUDIX"/>
    <property type="match status" value="1"/>
</dbReference>
<dbReference type="SUPFAM" id="SSF55811">
    <property type="entry name" value="Nudix"/>
    <property type="match status" value="1"/>
</dbReference>
<evidence type="ECO:0000256" key="1">
    <source>
        <dbReference type="ARBA" id="ARBA00001946"/>
    </source>
</evidence>
<dbReference type="InterPro" id="IPR020084">
    <property type="entry name" value="NUDIX_hydrolase_CS"/>
</dbReference>
<dbReference type="PROSITE" id="PS00893">
    <property type="entry name" value="NUDIX_BOX"/>
    <property type="match status" value="1"/>
</dbReference>
<dbReference type="Gene3D" id="3.90.79.10">
    <property type="entry name" value="Nucleoside Triphosphate Pyrophosphohydrolase"/>
    <property type="match status" value="1"/>
</dbReference>
<dbReference type="CDD" id="cd03424">
    <property type="entry name" value="NUDIX_ADPRase_Nudt5_UGPPase_Nudt14"/>
    <property type="match status" value="1"/>
</dbReference>